<feature type="transmembrane region" description="Helical" evidence="5">
    <location>
        <begin position="246"/>
        <end position="267"/>
    </location>
</feature>
<dbReference type="GO" id="GO:0016020">
    <property type="term" value="C:membrane"/>
    <property type="evidence" value="ECO:0007669"/>
    <property type="project" value="UniProtKB-SubCell"/>
</dbReference>
<dbReference type="RefSeq" id="XP_046013382.1">
    <property type="nucleotide sequence ID" value="XM_046149987.1"/>
</dbReference>
<comment type="caution">
    <text evidence="7">The sequence shown here is derived from an EMBL/GenBank/DDBJ whole genome shotgun (WGS) entry which is preliminary data.</text>
</comment>
<dbReference type="AlphaFoldDB" id="A0A9P8Y5Q3"/>
<keyword evidence="2 5" id="KW-0812">Transmembrane</keyword>
<gene>
    <name evidence="7" type="ORF">B0I36DRAFT_243465</name>
</gene>
<dbReference type="EMBL" id="JAGTJQ010000005">
    <property type="protein sequence ID" value="KAH7031702.1"/>
    <property type="molecule type" value="Genomic_DNA"/>
</dbReference>
<proteinExistence type="predicted"/>
<feature type="transmembrane region" description="Helical" evidence="5">
    <location>
        <begin position="55"/>
        <end position="74"/>
    </location>
</feature>
<feature type="transmembrane region" description="Helical" evidence="5">
    <location>
        <begin position="414"/>
        <end position="433"/>
    </location>
</feature>
<dbReference type="GeneID" id="70179533"/>
<protein>
    <submittedName>
        <fullName evidence="7">Major facilitator superfamily domain-containing protein</fullName>
    </submittedName>
</protein>
<evidence type="ECO:0000313" key="8">
    <source>
        <dbReference type="Proteomes" id="UP000756346"/>
    </source>
</evidence>
<dbReference type="Gene3D" id="1.20.1250.20">
    <property type="entry name" value="MFS general substrate transporter like domains"/>
    <property type="match status" value="1"/>
</dbReference>
<evidence type="ECO:0000256" key="1">
    <source>
        <dbReference type="ARBA" id="ARBA00004141"/>
    </source>
</evidence>
<feature type="transmembrane region" description="Helical" evidence="5">
    <location>
        <begin position="80"/>
        <end position="103"/>
    </location>
</feature>
<dbReference type="PROSITE" id="PS50850">
    <property type="entry name" value="MFS"/>
    <property type="match status" value="1"/>
</dbReference>
<feature type="domain" description="Major facilitator superfamily (MFS) profile" evidence="6">
    <location>
        <begin position="1"/>
        <end position="439"/>
    </location>
</feature>
<dbReference type="InterPro" id="IPR036259">
    <property type="entry name" value="MFS_trans_sf"/>
</dbReference>
<dbReference type="Pfam" id="PF07690">
    <property type="entry name" value="MFS_1"/>
    <property type="match status" value="1"/>
</dbReference>
<keyword evidence="3 5" id="KW-1133">Transmembrane helix</keyword>
<feature type="transmembrane region" description="Helical" evidence="5">
    <location>
        <begin position="373"/>
        <end position="394"/>
    </location>
</feature>
<feature type="transmembrane region" description="Helical" evidence="5">
    <location>
        <begin position="144"/>
        <end position="165"/>
    </location>
</feature>
<organism evidence="7 8">
    <name type="scientific">Microdochium trichocladiopsis</name>
    <dbReference type="NCBI Taxonomy" id="1682393"/>
    <lineage>
        <taxon>Eukaryota</taxon>
        <taxon>Fungi</taxon>
        <taxon>Dikarya</taxon>
        <taxon>Ascomycota</taxon>
        <taxon>Pezizomycotina</taxon>
        <taxon>Sordariomycetes</taxon>
        <taxon>Xylariomycetidae</taxon>
        <taxon>Xylariales</taxon>
        <taxon>Microdochiaceae</taxon>
        <taxon>Microdochium</taxon>
    </lineage>
</organism>
<dbReference type="OrthoDB" id="440755at2759"/>
<sequence length="447" mass="47998">MIPYGAGINSALAIGEQLGVTPGESAWIVAAYPLTQGTFVLMGGRIGAVYGHRNVVAAAGIWWVVWTLISGFMTDVISLSIMRALSGIGGAFIVPNAIALLTITFPPGRMRNISVGLFGAMAPIGAAGGSVFPGFFVQLLPWKWLFFFLAILGSAIFTLFVLVVPKEPERMDPNGKIDFIGAYLGVAGLILFNFVWNQAPNVGWDEPYEYALLILSILHIVAFALWESTFAKDPILPLNIWKAPSFAWMILSTFFTCMAVGILIWYASLWNLQIRHYSLFLNAAGFATLAVCGAIAAILSAVAIRHLAAQYIMAIGSLASATALVLVCTMPEQQTYWAQMFPALIIIALGPDFLFTASQIIASNTVKRSQQGMAGSVIGTVLSYGLSTGLGFAGTVEAYTNSHGRDPVQGYRNALYLGIGMAVCAAAMALTFVRIPKDRREGWDEDA</sequence>
<dbReference type="InterPro" id="IPR020846">
    <property type="entry name" value="MFS_dom"/>
</dbReference>
<dbReference type="Proteomes" id="UP000756346">
    <property type="component" value="Unassembled WGS sequence"/>
</dbReference>
<accession>A0A9P8Y5Q3</accession>
<dbReference type="CDD" id="cd17476">
    <property type="entry name" value="MFS_Amf1_MDR_like"/>
    <property type="match status" value="1"/>
</dbReference>
<dbReference type="GO" id="GO:0022857">
    <property type="term" value="F:transmembrane transporter activity"/>
    <property type="evidence" value="ECO:0007669"/>
    <property type="project" value="InterPro"/>
</dbReference>
<dbReference type="PANTHER" id="PTHR42718">
    <property type="entry name" value="MAJOR FACILITATOR SUPERFAMILY MULTIDRUG TRANSPORTER MFSC"/>
    <property type="match status" value="1"/>
</dbReference>
<feature type="transmembrane region" description="Helical" evidence="5">
    <location>
        <begin position="208"/>
        <end position="226"/>
    </location>
</feature>
<evidence type="ECO:0000259" key="6">
    <source>
        <dbReference type="PROSITE" id="PS50850"/>
    </source>
</evidence>
<feature type="transmembrane region" description="Helical" evidence="5">
    <location>
        <begin position="25"/>
        <end position="43"/>
    </location>
</feature>
<feature type="transmembrane region" description="Helical" evidence="5">
    <location>
        <begin position="336"/>
        <end position="361"/>
    </location>
</feature>
<name>A0A9P8Y5Q3_9PEZI</name>
<evidence type="ECO:0000256" key="4">
    <source>
        <dbReference type="ARBA" id="ARBA00023136"/>
    </source>
</evidence>
<feature type="transmembrane region" description="Helical" evidence="5">
    <location>
        <begin position="279"/>
        <end position="304"/>
    </location>
</feature>
<keyword evidence="8" id="KW-1185">Reference proteome</keyword>
<dbReference type="PANTHER" id="PTHR42718:SF41">
    <property type="entry name" value="MFS TRANSPORTER OF UNKOWN SPECIFICITY (AFU_ORTHOLOGUE AFUA_5G09940)-RELATED"/>
    <property type="match status" value="1"/>
</dbReference>
<dbReference type="InterPro" id="IPR011701">
    <property type="entry name" value="MFS"/>
</dbReference>
<feature type="transmembrane region" description="Helical" evidence="5">
    <location>
        <begin position="115"/>
        <end position="138"/>
    </location>
</feature>
<reference evidence="7" key="1">
    <citation type="journal article" date="2021" name="Nat. Commun.">
        <title>Genetic determinants of endophytism in the Arabidopsis root mycobiome.</title>
        <authorList>
            <person name="Mesny F."/>
            <person name="Miyauchi S."/>
            <person name="Thiergart T."/>
            <person name="Pickel B."/>
            <person name="Atanasova L."/>
            <person name="Karlsson M."/>
            <person name="Huettel B."/>
            <person name="Barry K.W."/>
            <person name="Haridas S."/>
            <person name="Chen C."/>
            <person name="Bauer D."/>
            <person name="Andreopoulos W."/>
            <person name="Pangilinan J."/>
            <person name="LaButti K."/>
            <person name="Riley R."/>
            <person name="Lipzen A."/>
            <person name="Clum A."/>
            <person name="Drula E."/>
            <person name="Henrissat B."/>
            <person name="Kohler A."/>
            <person name="Grigoriev I.V."/>
            <person name="Martin F.M."/>
            <person name="Hacquard S."/>
        </authorList>
    </citation>
    <scope>NUCLEOTIDE SEQUENCE</scope>
    <source>
        <strain evidence="7">MPI-CAGE-CH-0230</strain>
    </source>
</reference>
<evidence type="ECO:0000256" key="3">
    <source>
        <dbReference type="ARBA" id="ARBA00022989"/>
    </source>
</evidence>
<feature type="transmembrane region" description="Helical" evidence="5">
    <location>
        <begin position="311"/>
        <end position="330"/>
    </location>
</feature>
<comment type="subcellular location">
    <subcellularLocation>
        <location evidence="1">Membrane</location>
        <topology evidence="1">Multi-pass membrane protein</topology>
    </subcellularLocation>
</comment>
<dbReference type="SUPFAM" id="SSF103473">
    <property type="entry name" value="MFS general substrate transporter"/>
    <property type="match status" value="1"/>
</dbReference>
<evidence type="ECO:0000313" key="7">
    <source>
        <dbReference type="EMBL" id="KAH7031702.1"/>
    </source>
</evidence>
<evidence type="ECO:0000256" key="2">
    <source>
        <dbReference type="ARBA" id="ARBA00022692"/>
    </source>
</evidence>
<feature type="transmembrane region" description="Helical" evidence="5">
    <location>
        <begin position="177"/>
        <end position="196"/>
    </location>
</feature>
<keyword evidence="4 5" id="KW-0472">Membrane</keyword>
<dbReference type="Gene3D" id="1.20.1720.10">
    <property type="entry name" value="Multidrug resistance protein D"/>
    <property type="match status" value="1"/>
</dbReference>
<evidence type="ECO:0000256" key="5">
    <source>
        <dbReference type="SAM" id="Phobius"/>
    </source>
</evidence>